<organism evidence="1 2">
    <name type="scientific">Candidatus Lambdaproteobacteria bacterium RIFOXYD2_FULL_56_26</name>
    <dbReference type="NCBI Taxonomy" id="1817773"/>
    <lineage>
        <taxon>Bacteria</taxon>
        <taxon>Pseudomonadati</taxon>
        <taxon>Pseudomonadota</taxon>
        <taxon>Candidatus Lambdaproteobacteria</taxon>
    </lineage>
</organism>
<dbReference type="Gene3D" id="3.10.450.50">
    <property type="match status" value="1"/>
</dbReference>
<dbReference type="AlphaFoldDB" id="A0A1F6GS45"/>
<reference evidence="1 2" key="1">
    <citation type="journal article" date="2016" name="Nat. Commun.">
        <title>Thousands of microbial genomes shed light on interconnected biogeochemical processes in an aquifer system.</title>
        <authorList>
            <person name="Anantharaman K."/>
            <person name="Brown C.T."/>
            <person name="Hug L.A."/>
            <person name="Sharon I."/>
            <person name="Castelle C.J."/>
            <person name="Probst A.J."/>
            <person name="Thomas B.C."/>
            <person name="Singh A."/>
            <person name="Wilkins M.J."/>
            <person name="Karaoz U."/>
            <person name="Brodie E.L."/>
            <person name="Williams K.H."/>
            <person name="Hubbard S.S."/>
            <person name="Banfield J.F."/>
        </authorList>
    </citation>
    <scope>NUCLEOTIDE SEQUENCE [LARGE SCALE GENOMIC DNA]</scope>
</reference>
<evidence type="ECO:0000313" key="2">
    <source>
        <dbReference type="Proteomes" id="UP000177583"/>
    </source>
</evidence>
<dbReference type="Proteomes" id="UP000177583">
    <property type="component" value="Unassembled WGS sequence"/>
</dbReference>
<dbReference type="PANTHER" id="PTHR38436:SF1">
    <property type="entry name" value="ESTER CYCLASE"/>
    <property type="match status" value="1"/>
</dbReference>
<protein>
    <recommendedName>
        <fullName evidence="3">Ester cyclase</fullName>
    </recommendedName>
</protein>
<comment type="caution">
    <text evidence="1">The sequence shown here is derived from an EMBL/GenBank/DDBJ whole genome shotgun (WGS) entry which is preliminary data.</text>
</comment>
<dbReference type="PANTHER" id="PTHR38436">
    <property type="entry name" value="POLYKETIDE CYCLASE SNOAL-LIKE DOMAIN"/>
    <property type="match status" value="1"/>
</dbReference>
<dbReference type="InterPro" id="IPR032710">
    <property type="entry name" value="NTF2-like_dom_sf"/>
</dbReference>
<proteinExistence type="predicted"/>
<evidence type="ECO:0008006" key="3">
    <source>
        <dbReference type="Google" id="ProtNLM"/>
    </source>
</evidence>
<gene>
    <name evidence="1" type="ORF">A2557_03870</name>
</gene>
<dbReference type="Pfam" id="PF07366">
    <property type="entry name" value="SnoaL"/>
    <property type="match status" value="1"/>
</dbReference>
<dbReference type="InterPro" id="IPR009959">
    <property type="entry name" value="Cyclase_SnoaL-like"/>
</dbReference>
<dbReference type="GO" id="GO:0030638">
    <property type="term" value="P:polyketide metabolic process"/>
    <property type="evidence" value="ECO:0007669"/>
    <property type="project" value="InterPro"/>
</dbReference>
<accession>A0A1F6GS45</accession>
<dbReference type="EMBL" id="MFNF01000042">
    <property type="protein sequence ID" value="OGH00821.1"/>
    <property type="molecule type" value="Genomic_DNA"/>
</dbReference>
<name>A0A1F6GS45_9PROT</name>
<sequence>MILATGCHKKPAEPDPAVLALQATQATETQNKKVIEAWAEAMNRGDLAYLEKVIHPDFVDHAAFPGYPPTKAGYLDLMKLAQAEWFGNMHVNLLNMVAEGDLVMIQVDASAVHKGTVMGAKPTGKELKWASWGLYRLKDGMLIERWEQLDSFAFMSQLGLAKMAQ</sequence>
<dbReference type="SUPFAM" id="SSF54427">
    <property type="entry name" value="NTF2-like"/>
    <property type="match status" value="1"/>
</dbReference>
<evidence type="ECO:0000313" key="1">
    <source>
        <dbReference type="EMBL" id="OGH00821.1"/>
    </source>
</evidence>